<evidence type="ECO:0000313" key="3">
    <source>
        <dbReference type="Proteomes" id="UP000680815"/>
    </source>
</evidence>
<sequence>MSATAIQPHPFRPLTDEEYDLIARNLPPETGGRGRPPRDRRRTLDAIFWVACSRGPWRDLPREYGRPDTASRALRRWAASGHLDLLLTHVAHRTRADALWQALAWRIARAWRRVSRVVKVSQLVLAKRLGVMEALPAHPRFLPDPDLSKAIQSQVIEAFKTAWEQPPGVFAGFGRLLGIAGGRLRYWRLR</sequence>
<accession>A0ABS4AZU7</accession>
<dbReference type="Pfam" id="PF13340">
    <property type="entry name" value="DUF4096"/>
    <property type="match status" value="1"/>
</dbReference>
<dbReference type="RefSeq" id="WP_209354280.1">
    <property type="nucleotide sequence ID" value="NZ_JAGIYZ010000042.1"/>
</dbReference>
<dbReference type="PANTHER" id="PTHR46637:SF1">
    <property type="entry name" value="BLL5188 PROTEIN"/>
    <property type="match status" value="1"/>
</dbReference>
<gene>
    <name evidence="2" type="ORF">J5Y09_23425</name>
</gene>
<evidence type="ECO:0000313" key="2">
    <source>
        <dbReference type="EMBL" id="MBP0466899.1"/>
    </source>
</evidence>
<protein>
    <submittedName>
        <fullName evidence="2">Transposase</fullName>
    </submittedName>
</protein>
<feature type="domain" description="Insertion element IS402-like" evidence="1">
    <location>
        <begin position="14"/>
        <end position="85"/>
    </location>
</feature>
<keyword evidence="3" id="KW-1185">Reference proteome</keyword>
<dbReference type="InterPro" id="IPR052909">
    <property type="entry name" value="Transposase_6_like"/>
</dbReference>
<dbReference type="PANTHER" id="PTHR46637">
    <property type="entry name" value="TIS1421-TRANSPOSASE PROTEIN A"/>
    <property type="match status" value="1"/>
</dbReference>
<proteinExistence type="predicted"/>
<dbReference type="EMBL" id="JAGIYZ010000042">
    <property type="protein sequence ID" value="MBP0466899.1"/>
    <property type="molecule type" value="Genomic_DNA"/>
</dbReference>
<comment type="caution">
    <text evidence="2">The sequence shown here is derived from an EMBL/GenBank/DDBJ whole genome shotgun (WGS) entry which is preliminary data.</text>
</comment>
<name>A0ABS4AZU7_9PROT</name>
<organism evidence="2 3">
    <name type="scientific">Roseomonas nitratireducens</name>
    <dbReference type="NCBI Taxonomy" id="2820810"/>
    <lineage>
        <taxon>Bacteria</taxon>
        <taxon>Pseudomonadati</taxon>
        <taxon>Pseudomonadota</taxon>
        <taxon>Alphaproteobacteria</taxon>
        <taxon>Acetobacterales</taxon>
        <taxon>Roseomonadaceae</taxon>
        <taxon>Roseomonas</taxon>
    </lineage>
</organism>
<dbReference type="Proteomes" id="UP000680815">
    <property type="component" value="Unassembled WGS sequence"/>
</dbReference>
<dbReference type="InterPro" id="IPR025161">
    <property type="entry name" value="IS402-like_dom"/>
</dbReference>
<reference evidence="2 3" key="1">
    <citation type="submission" date="2021-03" db="EMBL/GenBank/DDBJ databases">
        <authorList>
            <person name="So Y."/>
        </authorList>
    </citation>
    <scope>NUCLEOTIDE SEQUENCE [LARGE SCALE GENOMIC DNA]</scope>
    <source>
        <strain evidence="2 3">PWR1</strain>
    </source>
</reference>
<evidence type="ECO:0000259" key="1">
    <source>
        <dbReference type="Pfam" id="PF13340"/>
    </source>
</evidence>